<protein>
    <recommendedName>
        <fullName evidence="5">Retrovirus-related Pol polyprotein from transposon TNT 1-94</fullName>
    </recommendedName>
</protein>
<dbReference type="Pfam" id="PF07727">
    <property type="entry name" value="RVT_2"/>
    <property type="match status" value="1"/>
</dbReference>
<feature type="domain" description="Reverse transcriptase Ty1/copia-type" evidence="2">
    <location>
        <begin position="394"/>
        <end position="549"/>
    </location>
</feature>
<evidence type="ECO:0000256" key="1">
    <source>
        <dbReference type="SAM" id="MobiDB-lite"/>
    </source>
</evidence>
<proteinExistence type="predicted"/>
<dbReference type="InterPro" id="IPR013103">
    <property type="entry name" value="RVT_2"/>
</dbReference>
<evidence type="ECO:0000313" key="4">
    <source>
        <dbReference type="EMBL" id="GEX53709.1"/>
    </source>
</evidence>
<gene>
    <name evidence="4" type="ORF">Tci_325684</name>
</gene>
<dbReference type="PANTHER" id="PTHR11439">
    <property type="entry name" value="GAG-POL-RELATED RETROTRANSPOSON"/>
    <property type="match status" value="1"/>
</dbReference>
<evidence type="ECO:0000259" key="3">
    <source>
        <dbReference type="Pfam" id="PF13976"/>
    </source>
</evidence>
<dbReference type="Pfam" id="PF13976">
    <property type="entry name" value="gag_pre-integrs"/>
    <property type="match status" value="1"/>
</dbReference>
<reference evidence="4" key="1">
    <citation type="journal article" date="2019" name="Sci. Rep.">
        <title>Draft genome of Tanacetum cinerariifolium, the natural source of mosquito coil.</title>
        <authorList>
            <person name="Yamashiro T."/>
            <person name="Shiraishi A."/>
            <person name="Satake H."/>
            <person name="Nakayama K."/>
        </authorList>
    </citation>
    <scope>NUCLEOTIDE SEQUENCE</scope>
</reference>
<dbReference type="PANTHER" id="PTHR11439:SF509">
    <property type="entry name" value="RNA-DIRECTED DNA POLYMERASE"/>
    <property type="match status" value="1"/>
</dbReference>
<feature type="domain" description="GAG-pre-integrase" evidence="3">
    <location>
        <begin position="260"/>
        <end position="330"/>
    </location>
</feature>
<dbReference type="EMBL" id="BKCJ010114202">
    <property type="protein sequence ID" value="GEX53709.1"/>
    <property type="molecule type" value="Genomic_DNA"/>
</dbReference>
<feature type="region of interest" description="Disordered" evidence="1">
    <location>
        <begin position="143"/>
        <end position="171"/>
    </location>
</feature>
<accession>A0A699HDM5</accession>
<organism evidence="4">
    <name type="scientific">Tanacetum cinerariifolium</name>
    <name type="common">Dalmatian daisy</name>
    <name type="synonym">Chrysanthemum cinerariifolium</name>
    <dbReference type="NCBI Taxonomy" id="118510"/>
    <lineage>
        <taxon>Eukaryota</taxon>
        <taxon>Viridiplantae</taxon>
        <taxon>Streptophyta</taxon>
        <taxon>Embryophyta</taxon>
        <taxon>Tracheophyta</taxon>
        <taxon>Spermatophyta</taxon>
        <taxon>Magnoliopsida</taxon>
        <taxon>eudicotyledons</taxon>
        <taxon>Gunneridae</taxon>
        <taxon>Pentapetalae</taxon>
        <taxon>asterids</taxon>
        <taxon>campanulids</taxon>
        <taxon>Asterales</taxon>
        <taxon>Asteraceae</taxon>
        <taxon>Asteroideae</taxon>
        <taxon>Anthemideae</taxon>
        <taxon>Anthemidinae</taxon>
        <taxon>Tanacetum</taxon>
    </lineage>
</organism>
<evidence type="ECO:0008006" key="5">
    <source>
        <dbReference type="Google" id="ProtNLM"/>
    </source>
</evidence>
<comment type="caution">
    <text evidence="4">The sequence shown here is derived from an EMBL/GenBank/DDBJ whole genome shotgun (WGS) entry which is preliminary data.</text>
</comment>
<dbReference type="InterPro" id="IPR025724">
    <property type="entry name" value="GAG-pre-integrase_dom"/>
</dbReference>
<sequence length="654" mass="74519">MHEGNIPSATSIADVAATWASGTQSAGVALPRRLAWDPHANVASDVSWTTCYVAPLRYEVRVSGGRVAELIIGVRGMGSRANHWLSLRKHLKGIGWLLMEIHVTWDYLEKKRTRLQLYTKSHEENAYSGWRRRHNLISQQAATRNSGKAIVSSPPPTYDQEPTMVAKDDEMSKEKEIDKIIDLLSLSFKKIYKPTNNNLRTSSNTSRANQDNTSRINRGIGYDNQRAVNVAGARENVEVYMLYSCLKDNDLLTGSRGTYLYSITLQETSTPNPICLMAKATSSQAWLWHRRLSHLNSDTINLLSKYDIVTGIPKLKFVKDHFCSSCELRKAEQQVFGNPSQSIRIRRQLETDGEMCMFALTVSRTKPKNIKEAMADFAWIEAIQEEIHQFDRLDVWELIDIPLCKNVIKMKWLWKNKRDKENTVIRSKASLVAKGYNQQEGIEFEESFAPVTRLESFWLFVAYAAHKSLPVYQMDIKTTFLNGSLKEEAYVNQPDGFVDPHYPEKVCRLKMALYGLKQAPRAWYDELSNFLVSKGFSKGSIDPTPFITKKGKTCCLCKFMNSDPPIPTWYLINQAKYAQEILKKHSMTLCDSVGTPIATKPIDTDLSGTLVDQNKYRSMVEALMYLTTSRSDIVHATCYCARYQARPTEKHLRE</sequence>
<feature type="non-terminal residue" evidence="4">
    <location>
        <position position="654"/>
    </location>
</feature>
<name>A0A699HDM5_TANCI</name>
<dbReference type="AlphaFoldDB" id="A0A699HDM5"/>
<evidence type="ECO:0000259" key="2">
    <source>
        <dbReference type="Pfam" id="PF07727"/>
    </source>
</evidence>